<gene>
    <name evidence="4" type="ORF">QQ44_23255</name>
</gene>
<keyword evidence="5" id="KW-1185">Reference proteome</keyword>
<dbReference type="EMBL" id="JTLZ01000011">
    <property type="protein sequence ID" value="KHO20824.1"/>
    <property type="molecule type" value="Genomic_DNA"/>
</dbReference>
<evidence type="ECO:0000256" key="2">
    <source>
        <dbReference type="ARBA" id="ARBA00022840"/>
    </source>
</evidence>
<accession>A0ABR4YPH0</accession>
<keyword evidence="1" id="KW-0547">Nucleotide-binding</keyword>
<evidence type="ECO:0000313" key="5">
    <source>
        <dbReference type="Proteomes" id="UP000031004"/>
    </source>
</evidence>
<dbReference type="Pfam" id="PF13191">
    <property type="entry name" value="AAA_16"/>
    <property type="match status" value="1"/>
</dbReference>
<dbReference type="InterPro" id="IPR016032">
    <property type="entry name" value="Sig_transdc_resp-reg_C-effctor"/>
</dbReference>
<evidence type="ECO:0000313" key="4">
    <source>
        <dbReference type="EMBL" id="KHO20824.1"/>
    </source>
</evidence>
<reference evidence="4 5" key="1">
    <citation type="submission" date="2014-11" db="EMBL/GenBank/DDBJ databases">
        <title>Mycobacterium setense Manresensis Genome.</title>
        <authorList>
            <person name="Rech G."/>
            <person name="Sumoy L."/>
        </authorList>
    </citation>
    <scope>NUCLEOTIDE SEQUENCE [LARGE SCALE GENOMIC DNA]</scope>
    <source>
        <strain evidence="4 5">Manresensis</strain>
    </source>
</reference>
<dbReference type="RefSeq" id="WP_039325347.1">
    <property type="nucleotide sequence ID" value="NZ_JTLZ01000011.1"/>
</dbReference>
<dbReference type="Pfam" id="PF00196">
    <property type="entry name" value="GerE"/>
    <property type="match status" value="1"/>
</dbReference>
<protein>
    <recommendedName>
        <fullName evidence="3">HTH luxR-type domain-containing protein</fullName>
    </recommendedName>
</protein>
<dbReference type="PROSITE" id="PS50043">
    <property type="entry name" value="HTH_LUXR_2"/>
    <property type="match status" value="1"/>
</dbReference>
<dbReference type="InterPro" id="IPR036388">
    <property type="entry name" value="WH-like_DNA-bd_sf"/>
</dbReference>
<comment type="caution">
    <text evidence="4">The sequence shown here is derived from an EMBL/GenBank/DDBJ whole genome shotgun (WGS) entry which is preliminary data.</text>
</comment>
<evidence type="ECO:0000259" key="3">
    <source>
        <dbReference type="PROSITE" id="PS50043"/>
    </source>
</evidence>
<dbReference type="SUPFAM" id="SSF52540">
    <property type="entry name" value="P-loop containing nucleoside triphosphate hydrolases"/>
    <property type="match status" value="1"/>
</dbReference>
<dbReference type="SMART" id="SM00421">
    <property type="entry name" value="HTH_LUXR"/>
    <property type="match status" value="1"/>
</dbReference>
<dbReference type="Gene3D" id="3.40.50.300">
    <property type="entry name" value="P-loop containing nucleotide triphosphate hydrolases"/>
    <property type="match status" value="1"/>
</dbReference>
<dbReference type="PROSITE" id="PS00622">
    <property type="entry name" value="HTH_LUXR_1"/>
    <property type="match status" value="1"/>
</dbReference>
<dbReference type="CDD" id="cd06170">
    <property type="entry name" value="LuxR_C_like"/>
    <property type="match status" value="1"/>
</dbReference>
<dbReference type="InterPro" id="IPR000792">
    <property type="entry name" value="Tscrpt_reg_LuxR_C"/>
</dbReference>
<dbReference type="PANTHER" id="PTHR16305">
    <property type="entry name" value="TESTICULAR SOLUBLE ADENYLYL CYCLASE"/>
    <property type="match status" value="1"/>
</dbReference>
<keyword evidence="2" id="KW-0067">ATP-binding</keyword>
<dbReference type="InterPro" id="IPR041664">
    <property type="entry name" value="AAA_16"/>
</dbReference>
<feature type="domain" description="HTH luxR-type" evidence="3">
    <location>
        <begin position="799"/>
        <end position="863"/>
    </location>
</feature>
<dbReference type="SUPFAM" id="SSF46894">
    <property type="entry name" value="C-terminal effector domain of the bipartite response regulators"/>
    <property type="match status" value="1"/>
</dbReference>
<dbReference type="Gene3D" id="1.10.10.10">
    <property type="entry name" value="Winged helix-like DNA-binding domain superfamily/Winged helix DNA-binding domain"/>
    <property type="match status" value="1"/>
</dbReference>
<sequence length="863" mass="91105">MIRRWPLVGRSEELRLIADATRQSGDRARGIVLSGSAGVGKTRLAREAVEACSPPGAQRHWIVGTASGRSVPLGAIAGIGSDFGPDPLRRVREAIDGLIGQATDVVIGIDDAHLLDELSAFTVHQLVSRRLATVILTIRSGESPPDAITAIWKDQHLERLELQPLSLEETTELIEQVLDGPVQSLSGRRFWHLTRGNALYLRHLVETEVHAGRMVRHSGVWLWDGHPALSPTLAEIVEARIAQVPNSVRGVLDALAVAEPLDIETLAAVTDPDALPEAESLGLVSVDGGHGPAVRLAHPMIGEVRRTGSVRLRQLRGRIAAELARRPGTDPRDVVRRAVLTIESDLTPDAALLVGAASAAAQMHDAHLAQDLAERAVVAGGGFDAKITLAMANIWLQRPGAAEAILAELAGCTTGPERSQVAVLRAVNFAGGLGDPANAERELDEVLPAGDDTEQLAEAPRALVDLMRGRSTAAIGLAAPVLANPLADDLARMVSAWVMVTGLGDLGRIDEIESSADAGYRLAAHSAEVSHLRFQLAALQARAYRFAGALPQSGAAVARIRHETLDVPFEESWHSLLAGMVAMDLGELADARRWLQESLAYLGTGDSGRVIRAIGRVWLTTVTAMAGCAEDARREFDSLEWWAQDPDACLFDPERSLALAWVNAAEGTVSQAISILRAAAAQESGRPAQETLLLQTATQFGDATTAARLTELAGQVQGPRAPAAASHATALAAGSGEGLLAASRHYEAFGDRVAAADAAAQAVVAYQRAGLRGAALSASAVAKRLAGEGHGALTPALRAVVTAQPFTGRQREVISLAAQGLSNRAIAERLTMSVRSVEGHLFRACQRVGANSRDELVAILQGT</sequence>
<proteinExistence type="predicted"/>
<dbReference type="Proteomes" id="UP000031004">
    <property type="component" value="Unassembled WGS sequence"/>
</dbReference>
<dbReference type="InterPro" id="IPR027417">
    <property type="entry name" value="P-loop_NTPase"/>
</dbReference>
<organism evidence="4 5">
    <name type="scientific">Mycolicibacterium setense</name>
    <dbReference type="NCBI Taxonomy" id="431269"/>
    <lineage>
        <taxon>Bacteria</taxon>
        <taxon>Bacillati</taxon>
        <taxon>Actinomycetota</taxon>
        <taxon>Actinomycetes</taxon>
        <taxon>Mycobacteriales</taxon>
        <taxon>Mycobacteriaceae</taxon>
        <taxon>Mycolicibacterium</taxon>
    </lineage>
</organism>
<name>A0ABR4YPH0_9MYCO</name>
<evidence type="ECO:0000256" key="1">
    <source>
        <dbReference type="ARBA" id="ARBA00022741"/>
    </source>
</evidence>
<dbReference type="PANTHER" id="PTHR16305:SF28">
    <property type="entry name" value="GUANYLATE CYCLASE DOMAIN-CONTAINING PROTEIN"/>
    <property type="match status" value="1"/>
</dbReference>